<sequence>MALRRLGLRDWTVVWNPGGSEEERGAAYPDTKLIVVYDREREAALTTLIHEFLEVKMKAVIRPQLATINALLKALEKIYYSEKEETIEDLTPLLLRVLKEDFTKKEEEAVTAPV</sequence>
<reference evidence="1" key="1">
    <citation type="journal article" date="2014" name="Front. Microbiol.">
        <title>High frequency of phylogenetically diverse reductive dehalogenase-homologous genes in deep subseafloor sedimentary metagenomes.</title>
        <authorList>
            <person name="Kawai M."/>
            <person name="Futagami T."/>
            <person name="Toyoda A."/>
            <person name="Takaki Y."/>
            <person name="Nishi S."/>
            <person name="Hori S."/>
            <person name="Arai W."/>
            <person name="Tsubouchi T."/>
            <person name="Morono Y."/>
            <person name="Uchiyama I."/>
            <person name="Ito T."/>
            <person name="Fujiyama A."/>
            <person name="Inagaki F."/>
            <person name="Takami H."/>
        </authorList>
    </citation>
    <scope>NUCLEOTIDE SEQUENCE</scope>
    <source>
        <strain evidence="1">Expedition CK06-06</strain>
    </source>
</reference>
<evidence type="ECO:0000313" key="1">
    <source>
        <dbReference type="EMBL" id="GAI95747.1"/>
    </source>
</evidence>
<comment type="caution">
    <text evidence="1">The sequence shown here is derived from an EMBL/GenBank/DDBJ whole genome shotgun (WGS) entry which is preliminary data.</text>
</comment>
<dbReference type="EMBL" id="BARW01024775">
    <property type="protein sequence ID" value="GAI95747.1"/>
    <property type="molecule type" value="Genomic_DNA"/>
</dbReference>
<proteinExistence type="predicted"/>
<accession>X1SRM8</accession>
<protein>
    <submittedName>
        <fullName evidence="1">Uncharacterized protein</fullName>
    </submittedName>
</protein>
<dbReference type="AlphaFoldDB" id="X1SRM8"/>
<organism evidence="1">
    <name type="scientific">marine sediment metagenome</name>
    <dbReference type="NCBI Taxonomy" id="412755"/>
    <lineage>
        <taxon>unclassified sequences</taxon>
        <taxon>metagenomes</taxon>
        <taxon>ecological metagenomes</taxon>
    </lineage>
</organism>
<name>X1SRM8_9ZZZZ</name>
<gene>
    <name evidence="1" type="ORF">S12H4_40768</name>
</gene>